<dbReference type="Proteomes" id="UP000516260">
    <property type="component" value="Chromosome 15"/>
</dbReference>
<dbReference type="GO" id="GO:0051603">
    <property type="term" value="P:proteolysis involved in protein catabolic process"/>
    <property type="evidence" value="ECO:0007669"/>
    <property type="project" value="InterPro"/>
</dbReference>
<evidence type="ECO:0000313" key="2">
    <source>
        <dbReference type="Proteomes" id="UP000516260"/>
    </source>
</evidence>
<keyword evidence="2" id="KW-1185">Reference proteome</keyword>
<sequence length="187" mass="19961">MALASVLSSDYAEFSFDNCQPFPSGCAPSTHGAGFDATPGDGLNFSVKNPLGAADEDGVERKIEFLHGTTTLAFKFQHGVIVAVDSRATAGSYIASQTVKKLPEDTKPAVKKMMSKWTAALTPPPSAALACSDAPKSDAVAYFLVNLYHVHSEGWTRVSQDDVLMLHQRYKEQARVKRGGGGLRIAA</sequence>
<dbReference type="InterPro" id="IPR001353">
    <property type="entry name" value="Proteasome_sua/b"/>
</dbReference>
<dbReference type="Gene3D" id="3.60.20.10">
    <property type="entry name" value="Glutamine Phosphoribosylpyrophosphate, subunit 1, domain 1"/>
    <property type="match status" value="1"/>
</dbReference>
<evidence type="ECO:0000313" key="1">
    <source>
        <dbReference type="EMBL" id="TNM98099.1"/>
    </source>
</evidence>
<dbReference type="AlphaFoldDB" id="A0A4Z2C0Z4"/>
<dbReference type="Pfam" id="PF00227">
    <property type="entry name" value="Proteasome"/>
    <property type="match status" value="1"/>
</dbReference>
<dbReference type="InterPro" id="IPR029055">
    <property type="entry name" value="Ntn_hydrolases_N"/>
</dbReference>
<protein>
    <recommendedName>
        <fullName evidence="3">Proteasome subunit beta</fullName>
    </recommendedName>
</protein>
<dbReference type="EMBL" id="SWLE01000007">
    <property type="protein sequence ID" value="TNM98099.1"/>
    <property type="molecule type" value="Genomic_DNA"/>
</dbReference>
<dbReference type="GO" id="GO:0005839">
    <property type="term" value="C:proteasome core complex"/>
    <property type="evidence" value="ECO:0007669"/>
    <property type="project" value="InterPro"/>
</dbReference>
<dbReference type="SUPFAM" id="SSF56235">
    <property type="entry name" value="N-terminal nucleophile aminohydrolases (Ntn hydrolases)"/>
    <property type="match status" value="1"/>
</dbReference>
<accession>A0A4Z2C0Z4</accession>
<name>A0A4Z2C0Z4_9TELE</name>
<reference evidence="1 2" key="1">
    <citation type="submission" date="2019-04" db="EMBL/GenBank/DDBJ databases">
        <title>The sequence and de novo assembly of Takifugu bimaculatus genome using PacBio and Hi-C technologies.</title>
        <authorList>
            <person name="Xu P."/>
            <person name="Liu B."/>
            <person name="Zhou Z."/>
        </authorList>
    </citation>
    <scope>NUCLEOTIDE SEQUENCE [LARGE SCALE GENOMIC DNA]</scope>
    <source>
        <strain evidence="1">TB-2018</strain>
        <tissue evidence="1">Muscle</tissue>
    </source>
</reference>
<proteinExistence type="predicted"/>
<evidence type="ECO:0008006" key="3">
    <source>
        <dbReference type="Google" id="ProtNLM"/>
    </source>
</evidence>
<organism evidence="1 2">
    <name type="scientific">Takifugu bimaculatus</name>
    <dbReference type="NCBI Taxonomy" id="433685"/>
    <lineage>
        <taxon>Eukaryota</taxon>
        <taxon>Metazoa</taxon>
        <taxon>Chordata</taxon>
        <taxon>Craniata</taxon>
        <taxon>Vertebrata</taxon>
        <taxon>Euteleostomi</taxon>
        <taxon>Actinopterygii</taxon>
        <taxon>Neopterygii</taxon>
        <taxon>Teleostei</taxon>
        <taxon>Neoteleostei</taxon>
        <taxon>Acanthomorphata</taxon>
        <taxon>Eupercaria</taxon>
        <taxon>Tetraodontiformes</taxon>
        <taxon>Tetradontoidea</taxon>
        <taxon>Tetraodontidae</taxon>
        <taxon>Takifugu</taxon>
    </lineage>
</organism>
<gene>
    <name evidence="1" type="ORF">fugu_014345</name>
</gene>
<comment type="caution">
    <text evidence="1">The sequence shown here is derived from an EMBL/GenBank/DDBJ whole genome shotgun (WGS) entry which is preliminary data.</text>
</comment>